<dbReference type="Proteomes" id="UP000214720">
    <property type="component" value="Unassembled WGS sequence"/>
</dbReference>
<keyword evidence="1" id="KW-1133">Transmembrane helix</keyword>
<feature type="transmembrane region" description="Helical" evidence="1">
    <location>
        <begin position="6"/>
        <end position="28"/>
    </location>
</feature>
<proteinExistence type="predicted"/>
<evidence type="ECO:0000313" key="3">
    <source>
        <dbReference type="Proteomes" id="UP000214720"/>
    </source>
</evidence>
<accession>A0A226X5C5</accession>
<gene>
    <name evidence="2" type="ORF">BSU04_10920</name>
</gene>
<feature type="transmembrane region" description="Helical" evidence="1">
    <location>
        <begin position="35"/>
        <end position="56"/>
    </location>
</feature>
<sequence length="82" mass="8450">MTSEGSGGGVLILTLFLVGLGLAVLYWLGLTLGTVVVIGGAIALCVLGVVLVRALWAMISDHLYVVSGLVISVGIFLLMRAH</sequence>
<evidence type="ECO:0000313" key="2">
    <source>
        <dbReference type="EMBL" id="OXC78634.1"/>
    </source>
</evidence>
<name>A0A226X5C5_CABSO</name>
<feature type="transmembrane region" description="Helical" evidence="1">
    <location>
        <begin position="62"/>
        <end position="79"/>
    </location>
</feature>
<keyword evidence="1" id="KW-0472">Membrane</keyword>
<dbReference type="EMBL" id="MTHB01000057">
    <property type="protein sequence ID" value="OXC78634.1"/>
    <property type="molecule type" value="Genomic_DNA"/>
</dbReference>
<keyword evidence="1" id="KW-0812">Transmembrane</keyword>
<evidence type="ECO:0000256" key="1">
    <source>
        <dbReference type="SAM" id="Phobius"/>
    </source>
</evidence>
<dbReference type="AlphaFoldDB" id="A0A226X5C5"/>
<comment type="caution">
    <text evidence="2">The sequence shown here is derived from an EMBL/GenBank/DDBJ whole genome shotgun (WGS) entry which is preliminary data.</text>
</comment>
<organism evidence="2 3">
    <name type="scientific">Caballeronia sordidicola</name>
    <name type="common">Burkholderia sordidicola</name>
    <dbReference type="NCBI Taxonomy" id="196367"/>
    <lineage>
        <taxon>Bacteria</taxon>
        <taxon>Pseudomonadati</taxon>
        <taxon>Pseudomonadota</taxon>
        <taxon>Betaproteobacteria</taxon>
        <taxon>Burkholderiales</taxon>
        <taxon>Burkholderiaceae</taxon>
        <taxon>Caballeronia</taxon>
    </lineage>
</organism>
<reference evidence="3" key="1">
    <citation type="submission" date="2017-01" db="EMBL/GenBank/DDBJ databases">
        <title>Genome Analysis of Deinococcus marmoris KOPRI26562.</title>
        <authorList>
            <person name="Kim J.H."/>
            <person name="Oh H.-M."/>
        </authorList>
    </citation>
    <scope>NUCLEOTIDE SEQUENCE [LARGE SCALE GENOMIC DNA]</scope>
    <source>
        <strain evidence="3">PAMC 26633</strain>
    </source>
</reference>
<protein>
    <submittedName>
        <fullName evidence="2">Uncharacterized protein</fullName>
    </submittedName>
</protein>